<dbReference type="RefSeq" id="WP_135397567.1">
    <property type="nucleotide sequence ID" value="NZ_SRMB01000005.1"/>
</dbReference>
<dbReference type="AlphaFoldDB" id="A0A4Z0PZR7"/>
<evidence type="ECO:0000313" key="1">
    <source>
        <dbReference type="EMBL" id="TGE22809.1"/>
    </source>
</evidence>
<gene>
    <name evidence="1" type="ORF">E5K02_20810</name>
</gene>
<sequence>MATTVRTSPIFLPILAQAPSQPWQQHAEFLRQALAQLDPKERRRILDYISMPPEPPKPKAYPIGECMKASRRVAELLQLHQKWTQAKARRETARELGVSPVQLRRMLRHVEQ</sequence>
<evidence type="ECO:0000313" key="2">
    <source>
        <dbReference type="Proteomes" id="UP000298471"/>
    </source>
</evidence>
<accession>A0A4Z0PZR7</accession>
<keyword evidence="2" id="KW-1185">Reference proteome</keyword>
<comment type="caution">
    <text evidence="1">The sequence shown here is derived from an EMBL/GenBank/DDBJ whole genome shotgun (WGS) entry which is preliminary data.</text>
</comment>
<proteinExistence type="predicted"/>
<dbReference type="OrthoDB" id="886614at2"/>
<name>A0A4Z0PZR7_9BACT</name>
<reference evidence="1 2" key="1">
    <citation type="submission" date="2019-04" db="EMBL/GenBank/DDBJ databases">
        <authorList>
            <person name="Feng G."/>
            <person name="Zhang J."/>
            <person name="Zhu H."/>
        </authorList>
    </citation>
    <scope>NUCLEOTIDE SEQUENCE [LARGE SCALE GENOMIC DNA]</scope>
    <source>
        <strain evidence="1 2">9PBR-1</strain>
    </source>
</reference>
<dbReference type="Proteomes" id="UP000298471">
    <property type="component" value="Unassembled WGS sequence"/>
</dbReference>
<dbReference type="EMBL" id="SRMB01000005">
    <property type="protein sequence ID" value="TGE22809.1"/>
    <property type="molecule type" value="Genomic_DNA"/>
</dbReference>
<organism evidence="1 2">
    <name type="scientific">Hymenobacter metallicola</name>
    <dbReference type="NCBI Taxonomy" id="2563114"/>
    <lineage>
        <taxon>Bacteria</taxon>
        <taxon>Pseudomonadati</taxon>
        <taxon>Bacteroidota</taxon>
        <taxon>Cytophagia</taxon>
        <taxon>Cytophagales</taxon>
        <taxon>Hymenobacteraceae</taxon>
        <taxon>Hymenobacter</taxon>
    </lineage>
</organism>
<protein>
    <submittedName>
        <fullName evidence="1">Uncharacterized protein</fullName>
    </submittedName>
</protein>